<dbReference type="PANTHER" id="PTHR30346">
    <property type="entry name" value="TRANSCRIPTIONAL DUAL REGULATOR HCAR-RELATED"/>
    <property type="match status" value="1"/>
</dbReference>
<evidence type="ECO:0000256" key="1">
    <source>
        <dbReference type="ARBA" id="ARBA00009437"/>
    </source>
</evidence>
<dbReference type="Proteomes" id="UP000192872">
    <property type="component" value="Unassembled WGS sequence"/>
</dbReference>
<dbReference type="Pfam" id="PF00126">
    <property type="entry name" value="HTH_1"/>
    <property type="match status" value="1"/>
</dbReference>
<evidence type="ECO:0000256" key="4">
    <source>
        <dbReference type="ARBA" id="ARBA00023159"/>
    </source>
</evidence>
<dbReference type="RefSeq" id="WP_376802324.1">
    <property type="nucleotide sequence ID" value="NZ_DBNB01000034.1"/>
</dbReference>
<evidence type="ECO:0000256" key="3">
    <source>
        <dbReference type="ARBA" id="ARBA00023125"/>
    </source>
</evidence>
<dbReference type="GO" id="GO:0003700">
    <property type="term" value="F:DNA-binding transcription factor activity"/>
    <property type="evidence" value="ECO:0007669"/>
    <property type="project" value="InterPro"/>
</dbReference>
<reference evidence="7 8" key="1">
    <citation type="journal article" date="2017" name="Water Res.">
        <title>Comammox in drinking water systems.</title>
        <authorList>
            <person name="Wang Y."/>
            <person name="Ma L."/>
            <person name="Mao Y."/>
            <person name="Jiang X."/>
            <person name="Xia Y."/>
            <person name="Yu K."/>
            <person name="Li B."/>
            <person name="Zhang T."/>
        </authorList>
    </citation>
    <scope>NUCLEOTIDE SEQUENCE [LARGE SCALE GENOMIC DNA]</scope>
    <source>
        <strain evidence="7">SG_bin8</strain>
    </source>
</reference>
<evidence type="ECO:0000313" key="8">
    <source>
        <dbReference type="Proteomes" id="UP000192872"/>
    </source>
</evidence>
<dbReference type="EMBL" id="LWDL01000013">
    <property type="protein sequence ID" value="OQW52319.1"/>
    <property type="molecule type" value="Genomic_DNA"/>
</dbReference>
<dbReference type="GO" id="GO:0003677">
    <property type="term" value="F:DNA binding"/>
    <property type="evidence" value="ECO:0007669"/>
    <property type="project" value="UniProtKB-KW"/>
</dbReference>
<keyword evidence="4" id="KW-0010">Activator</keyword>
<keyword evidence="3" id="KW-0238">DNA-binding</keyword>
<dbReference type="SUPFAM" id="SSF53850">
    <property type="entry name" value="Periplasmic binding protein-like II"/>
    <property type="match status" value="1"/>
</dbReference>
<dbReference type="InterPro" id="IPR005119">
    <property type="entry name" value="LysR_subst-bd"/>
</dbReference>
<comment type="similarity">
    <text evidence="1">Belongs to the LysR transcriptional regulatory family.</text>
</comment>
<dbReference type="CDD" id="cd08411">
    <property type="entry name" value="PBP2_OxyR"/>
    <property type="match status" value="1"/>
</dbReference>
<evidence type="ECO:0000256" key="5">
    <source>
        <dbReference type="ARBA" id="ARBA00023163"/>
    </source>
</evidence>
<dbReference type="Gene3D" id="3.40.190.10">
    <property type="entry name" value="Periplasmic binding protein-like II"/>
    <property type="match status" value="2"/>
</dbReference>
<name>A0A1W9HY26_9HYPH</name>
<evidence type="ECO:0000259" key="6">
    <source>
        <dbReference type="PROSITE" id="PS50931"/>
    </source>
</evidence>
<dbReference type="AlphaFoldDB" id="A0A1W9HY26"/>
<dbReference type="PRINTS" id="PR00039">
    <property type="entry name" value="HTHLYSR"/>
</dbReference>
<dbReference type="InterPro" id="IPR036388">
    <property type="entry name" value="WH-like_DNA-bd_sf"/>
</dbReference>
<dbReference type="SUPFAM" id="SSF46785">
    <property type="entry name" value="Winged helix' DNA-binding domain"/>
    <property type="match status" value="1"/>
</dbReference>
<dbReference type="InterPro" id="IPR036390">
    <property type="entry name" value="WH_DNA-bd_sf"/>
</dbReference>
<protein>
    <recommendedName>
        <fullName evidence="6">HTH lysR-type domain-containing protein</fullName>
    </recommendedName>
</protein>
<dbReference type="InterPro" id="IPR000847">
    <property type="entry name" value="LysR_HTH_N"/>
</dbReference>
<evidence type="ECO:0000313" key="7">
    <source>
        <dbReference type="EMBL" id="OQW52319.1"/>
    </source>
</evidence>
<dbReference type="GO" id="GO:0032993">
    <property type="term" value="C:protein-DNA complex"/>
    <property type="evidence" value="ECO:0007669"/>
    <property type="project" value="TreeGrafter"/>
</dbReference>
<sequence>MTPTFKQLKYFAALAHHRHFGRAADECAISQPALSLQIQELEKALGASLVERGRHMVTLTPLGQDVEARARTILANVRDLVDLAQHHNGLLTGALRLGVIPSLAPYILPRALPLLRRDYPALVLHLREAQTRYLTDELLAGQLDAVLLSRPLADDRVEIKDLFDDRLLLVTAPDGGEDKPAQLSDIKADSLLLLDEGHCLRDQALAYCGADDVSRPRPGVASLATIIHMVANGYGSTLLPEIALDTELRGKPPVRVRSFVNPQPSRQVALAWRATSPRRGDFLSLADSLVKAMKR</sequence>
<dbReference type="Pfam" id="PF03466">
    <property type="entry name" value="LysR_substrate"/>
    <property type="match status" value="1"/>
</dbReference>
<proteinExistence type="inferred from homology"/>
<feature type="domain" description="HTH lysR-type" evidence="6">
    <location>
        <begin position="3"/>
        <end position="60"/>
    </location>
</feature>
<dbReference type="Gene3D" id="1.10.10.10">
    <property type="entry name" value="Winged helix-like DNA-binding domain superfamily/Winged helix DNA-binding domain"/>
    <property type="match status" value="1"/>
</dbReference>
<dbReference type="FunFam" id="1.10.10.10:FF:000001">
    <property type="entry name" value="LysR family transcriptional regulator"/>
    <property type="match status" value="1"/>
</dbReference>
<comment type="caution">
    <text evidence="7">The sequence shown here is derived from an EMBL/GenBank/DDBJ whole genome shotgun (WGS) entry which is preliminary data.</text>
</comment>
<dbReference type="PROSITE" id="PS50931">
    <property type="entry name" value="HTH_LYSR"/>
    <property type="match status" value="1"/>
</dbReference>
<accession>A0A1W9HY26</accession>
<keyword evidence="2" id="KW-0805">Transcription regulation</keyword>
<gene>
    <name evidence="7" type="ORF">A4S15_08050</name>
</gene>
<organism evidence="7 8">
    <name type="scientific">Candidatus Raskinella chloraquaticus</name>
    <dbReference type="NCBI Taxonomy" id="1951219"/>
    <lineage>
        <taxon>Bacteria</taxon>
        <taxon>Pseudomonadati</taxon>
        <taxon>Pseudomonadota</taxon>
        <taxon>Alphaproteobacteria</taxon>
        <taxon>Hyphomicrobiales</taxon>
        <taxon>Phreatobacteraceae</taxon>
        <taxon>Candidatus Raskinella</taxon>
    </lineage>
</organism>
<keyword evidence="5" id="KW-0804">Transcription</keyword>
<evidence type="ECO:0000256" key="2">
    <source>
        <dbReference type="ARBA" id="ARBA00023015"/>
    </source>
</evidence>
<dbReference type="PANTHER" id="PTHR30346:SF26">
    <property type="entry name" value="HYDROGEN PEROXIDE-INDUCIBLE GENES ACTIVATOR"/>
    <property type="match status" value="1"/>
</dbReference>
<dbReference type="STRING" id="1827387.A4S15_08050"/>